<dbReference type="Gene3D" id="3.90.1340.10">
    <property type="entry name" value="Phage tail collar domain"/>
    <property type="match status" value="1"/>
</dbReference>
<feature type="compositionally biased region" description="Low complexity" evidence="1">
    <location>
        <begin position="285"/>
        <end position="300"/>
    </location>
</feature>
<dbReference type="InterPro" id="IPR011083">
    <property type="entry name" value="Phage_tail_collar_dom"/>
</dbReference>
<feature type="region of interest" description="Disordered" evidence="1">
    <location>
        <begin position="241"/>
        <end position="307"/>
    </location>
</feature>
<evidence type="ECO:0000313" key="4">
    <source>
        <dbReference type="Proteomes" id="UP000410984"/>
    </source>
</evidence>
<feature type="domain" description="Phage tail collar" evidence="2">
    <location>
        <begin position="164"/>
        <end position="208"/>
    </location>
</feature>
<proteinExistence type="predicted"/>
<reference evidence="3 4" key="1">
    <citation type="submission" date="2019-06" db="EMBL/GenBank/DDBJ databases">
        <authorList>
            <person name="Rodrigo-Torres L."/>
            <person name="Arahal R. D."/>
            <person name="Lucena T."/>
        </authorList>
    </citation>
    <scope>NUCLEOTIDE SEQUENCE [LARGE SCALE GENOMIC DNA]</scope>
    <source>
        <strain evidence="3 4">SB0023/3</strain>
    </source>
</reference>
<dbReference type="Proteomes" id="UP000410984">
    <property type="component" value="Unassembled WGS sequence"/>
</dbReference>
<dbReference type="Pfam" id="PF07484">
    <property type="entry name" value="Collar"/>
    <property type="match status" value="1"/>
</dbReference>
<gene>
    <name evidence="3" type="ORF">MET9862_02382</name>
</gene>
<keyword evidence="4" id="KW-1185">Reference proteome</keyword>
<protein>
    <recommendedName>
        <fullName evidence="2">Phage tail collar domain-containing protein</fullName>
    </recommendedName>
</protein>
<evidence type="ECO:0000313" key="3">
    <source>
        <dbReference type="EMBL" id="VUD71794.1"/>
    </source>
</evidence>
<organism evidence="3 4">
    <name type="scientific">Methylobacterium symbioticum</name>
    <dbReference type="NCBI Taxonomy" id="2584084"/>
    <lineage>
        <taxon>Bacteria</taxon>
        <taxon>Pseudomonadati</taxon>
        <taxon>Pseudomonadota</taxon>
        <taxon>Alphaproteobacteria</taxon>
        <taxon>Hyphomicrobiales</taxon>
        <taxon>Methylobacteriaceae</taxon>
        <taxon>Methylobacterium</taxon>
    </lineage>
</organism>
<dbReference type="InterPro" id="IPR037053">
    <property type="entry name" value="Phage_tail_collar_dom_sf"/>
</dbReference>
<feature type="compositionally biased region" description="Gly residues" evidence="1">
    <location>
        <begin position="271"/>
        <end position="284"/>
    </location>
</feature>
<dbReference type="AlphaFoldDB" id="A0A509EDZ2"/>
<evidence type="ECO:0000259" key="2">
    <source>
        <dbReference type="Pfam" id="PF07484"/>
    </source>
</evidence>
<name>A0A509EDZ2_9HYPH</name>
<accession>A0A509EDZ2</accession>
<dbReference type="OrthoDB" id="9810174at2"/>
<dbReference type="EMBL" id="CABFPH010000029">
    <property type="protein sequence ID" value="VUD71794.1"/>
    <property type="molecule type" value="Genomic_DNA"/>
</dbReference>
<sequence>MTGLIDFSPDASSNDVAAAPIFFGEGQPAATINNSARELMAALARWRDDNVGTLTAIRGSGDVYAIATSQVFKVASGDVAGTNTTGHTLSFVVNVTNQGPVRLAPDGCPAKSLRRHLARELGPGDLIPNVVYRVAYIPYLDFYVVVSPTIERPGRIAIQADINADSGWVPCDGRQVSRVSYAALFAAIGSAYGNGDGSTTFNVPNFNGGRAPMGPGLSGAGGISGTLGSSGGSETVTLTEAQIPPHGHGGSISGAGGHDHGGTVTAAGQHSHGGGTGAAGGHGHTGSTAAAGGHAHSGTTASGGGHIHPIKFDRAGIYTTGGGGIAVSNIFPNGSNSGGVTDDNGTNSGAHQHALQIDGVGDHAHAFTTDGVGDHAHSIVADGSHQHSIPGVGDHSHALTINPTGGGGAHSNMPPGLVVAFVIKA</sequence>
<feature type="compositionally biased region" description="Gly residues" evidence="1">
    <location>
        <begin position="247"/>
        <end position="256"/>
    </location>
</feature>
<evidence type="ECO:0000256" key="1">
    <source>
        <dbReference type="SAM" id="MobiDB-lite"/>
    </source>
</evidence>
<dbReference type="RefSeq" id="WP_142583174.1">
    <property type="nucleotide sequence ID" value="NZ_CABFPH010000029.1"/>
</dbReference>
<dbReference type="SUPFAM" id="SSF88874">
    <property type="entry name" value="Receptor-binding domain of short tail fibre protein gp12"/>
    <property type="match status" value="2"/>
</dbReference>